<dbReference type="Proteomes" id="UP001054837">
    <property type="component" value="Unassembled WGS sequence"/>
</dbReference>
<protein>
    <submittedName>
        <fullName evidence="1">Uncharacterized protein</fullName>
    </submittedName>
</protein>
<name>A0AAV4TQ19_9ARAC</name>
<accession>A0AAV4TQ19</accession>
<evidence type="ECO:0000313" key="1">
    <source>
        <dbReference type="EMBL" id="GIY47616.1"/>
    </source>
</evidence>
<sequence>MTFTLNNMRRKRPFDGIQSYCRPRNWFVRGFKPRCSACLQETEGNSCNSAHRLFLETGINMLDKQVVYIPDFVDDTHHIESNPVKNP</sequence>
<dbReference type="AlphaFoldDB" id="A0AAV4TQ19"/>
<gene>
    <name evidence="1" type="ORF">CDAR_546561</name>
</gene>
<comment type="caution">
    <text evidence="1">The sequence shown here is derived from an EMBL/GenBank/DDBJ whole genome shotgun (WGS) entry which is preliminary data.</text>
</comment>
<dbReference type="EMBL" id="BPLQ01009970">
    <property type="protein sequence ID" value="GIY47616.1"/>
    <property type="molecule type" value="Genomic_DNA"/>
</dbReference>
<keyword evidence="2" id="KW-1185">Reference proteome</keyword>
<reference evidence="1 2" key="1">
    <citation type="submission" date="2021-06" db="EMBL/GenBank/DDBJ databases">
        <title>Caerostris darwini draft genome.</title>
        <authorList>
            <person name="Kono N."/>
            <person name="Arakawa K."/>
        </authorList>
    </citation>
    <scope>NUCLEOTIDE SEQUENCE [LARGE SCALE GENOMIC DNA]</scope>
</reference>
<proteinExistence type="predicted"/>
<evidence type="ECO:0000313" key="2">
    <source>
        <dbReference type="Proteomes" id="UP001054837"/>
    </source>
</evidence>
<organism evidence="1 2">
    <name type="scientific">Caerostris darwini</name>
    <dbReference type="NCBI Taxonomy" id="1538125"/>
    <lineage>
        <taxon>Eukaryota</taxon>
        <taxon>Metazoa</taxon>
        <taxon>Ecdysozoa</taxon>
        <taxon>Arthropoda</taxon>
        <taxon>Chelicerata</taxon>
        <taxon>Arachnida</taxon>
        <taxon>Araneae</taxon>
        <taxon>Araneomorphae</taxon>
        <taxon>Entelegynae</taxon>
        <taxon>Araneoidea</taxon>
        <taxon>Araneidae</taxon>
        <taxon>Caerostris</taxon>
    </lineage>
</organism>